<evidence type="ECO:0000256" key="1">
    <source>
        <dbReference type="ARBA" id="ARBA00022801"/>
    </source>
</evidence>
<keyword evidence="4" id="KW-0732">Signal</keyword>
<dbReference type="Gene3D" id="3.20.20.80">
    <property type="entry name" value="Glycosidases"/>
    <property type="match status" value="1"/>
</dbReference>
<dbReference type="EMBL" id="CP051774">
    <property type="protein sequence ID" value="QJE98276.1"/>
    <property type="molecule type" value="Genomic_DNA"/>
</dbReference>
<dbReference type="InterPro" id="IPR051923">
    <property type="entry name" value="Glycosyl_Hydrolase_39"/>
</dbReference>
<evidence type="ECO:0000313" key="7">
    <source>
        <dbReference type="Proteomes" id="UP000501812"/>
    </source>
</evidence>
<dbReference type="KEGG" id="luo:HHL09_21660"/>
<keyword evidence="1 6" id="KW-0378">Hydrolase</keyword>
<feature type="domain" description="GH10" evidence="5">
    <location>
        <begin position="57"/>
        <end position="171"/>
    </location>
</feature>
<evidence type="ECO:0000256" key="2">
    <source>
        <dbReference type="ARBA" id="ARBA00023277"/>
    </source>
</evidence>
<dbReference type="InterPro" id="IPR001000">
    <property type="entry name" value="GH10_dom"/>
</dbReference>
<accession>A0A858RLN0</accession>
<keyword evidence="7" id="KW-1185">Reference proteome</keyword>
<proteinExistence type="predicted"/>
<evidence type="ECO:0000256" key="3">
    <source>
        <dbReference type="ARBA" id="ARBA00023326"/>
    </source>
</evidence>
<dbReference type="InterPro" id="IPR017853">
    <property type="entry name" value="GH"/>
</dbReference>
<keyword evidence="2" id="KW-0119">Carbohydrate metabolism</keyword>
<feature type="signal peptide" evidence="4">
    <location>
        <begin position="1"/>
        <end position="19"/>
    </location>
</feature>
<dbReference type="AlphaFoldDB" id="A0A858RLN0"/>
<gene>
    <name evidence="6" type="ORF">HHL09_21660</name>
</gene>
<evidence type="ECO:0000259" key="5">
    <source>
        <dbReference type="Pfam" id="PF00331"/>
    </source>
</evidence>
<sequence length="547" mass="60236">MIRPLLAALLFTSTGTGLADQSPWGIALGAEWSGEYPRVNPLLHEAGVTWMRYFPEWHSVQPAKGQWDFKRADDFVASAKKHGITISGGFWYAAPWATTDGGTRRVPLKDPQDWKDYVKGMATRYGKDVLWWEVWNEFNGSFSEGGTPQIYADMVKDAYTTAKAANPNAKIGLSVANFDIGFLDATIKAGAAGHFDFVCVHPYENLGSLANGGERGYLSLTASLRQMLAANGQKQDLPLWITEFGIQSTIQPDAAADAKQAEIFTKGYVLSLAQGFDKVFWFEARGPAYGKGTDHGIIREDWSKRPVYDAYRTLTRELGKEPHYLGWLDLEGALGFVFEDQGKPCLVAWAASEKTVKLGDRELPLSKSPIFTHELPADLRKQAQENAAKPFPWGTDFAKAKQVSCILGATNRSEGVTQTNPETTSVMNGLDSSARRANVSKGGEGLYAYFRVDPTFVPFGTKELEITVVAKRLPDGGSAGMNLTYESSSGYKGAGTWWTIPEGDQWSEHTWKLDDANFAGGWGWNFRTDGAGSPSDFLIKEVRVKKK</sequence>
<keyword evidence="3" id="KW-0624">Polysaccharide degradation</keyword>
<reference evidence="6 7" key="1">
    <citation type="submission" date="2020-04" db="EMBL/GenBank/DDBJ databases">
        <title>Luteolibacter sp. G-1-1-1 isolated from soil.</title>
        <authorList>
            <person name="Dahal R.H."/>
        </authorList>
    </citation>
    <scope>NUCLEOTIDE SEQUENCE [LARGE SCALE GENOMIC DNA]</scope>
    <source>
        <strain evidence="6 7">G-1-1-1</strain>
    </source>
</reference>
<dbReference type="PANTHER" id="PTHR12631:SF10">
    <property type="entry name" value="BETA-XYLOSIDASE-LIKE PROTEIN-RELATED"/>
    <property type="match status" value="1"/>
</dbReference>
<dbReference type="PANTHER" id="PTHR12631">
    <property type="entry name" value="ALPHA-L-IDURONIDASE"/>
    <property type="match status" value="1"/>
</dbReference>
<organism evidence="6 7">
    <name type="scientific">Luteolibacter luteus</name>
    <dbReference type="NCBI Taxonomy" id="2728835"/>
    <lineage>
        <taxon>Bacteria</taxon>
        <taxon>Pseudomonadati</taxon>
        <taxon>Verrucomicrobiota</taxon>
        <taxon>Verrucomicrobiia</taxon>
        <taxon>Verrucomicrobiales</taxon>
        <taxon>Verrucomicrobiaceae</taxon>
        <taxon>Luteolibacter</taxon>
    </lineage>
</organism>
<feature type="chain" id="PRO_5032901981" evidence="4">
    <location>
        <begin position="20"/>
        <end position="547"/>
    </location>
</feature>
<name>A0A858RLN0_9BACT</name>
<dbReference type="SUPFAM" id="SSF51445">
    <property type="entry name" value="(Trans)glycosidases"/>
    <property type="match status" value="1"/>
</dbReference>
<protein>
    <submittedName>
        <fullName evidence="6">Cellulase family glycosylhydrolase</fullName>
    </submittedName>
</protein>
<evidence type="ECO:0000256" key="4">
    <source>
        <dbReference type="SAM" id="SignalP"/>
    </source>
</evidence>
<evidence type="ECO:0000313" key="6">
    <source>
        <dbReference type="EMBL" id="QJE98276.1"/>
    </source>
</evidence>
<dbReference type="GO" id="GO:0004553">
    <property type="term" value="F:hydrolase activity, hydrolyzing O-glycosyl compounds"/>
    <property type="evidence" value="ECO:0007669"/>
    <property type="project" value="InterPro"/>
</dbReference>
<dbReference type="GO" id="GO:0000272">
    <property type="term" value="P:polysaccharide catabolic process"/>
    <property type="evidence" value="ECO:0007669"/>
    <property type="project" value="UniProtKB-KW"/>
</dbReference>
<dbReference type="Pfam" id="PF00331">
    <property type="entry name" value="Glyco_hydro_10"/>
    <property type="match status" value="1"/>
</dbReference>
<dbReference type="RefSeq" id="WP_169456735.1">
    <property type="nucleotide sequence ID" value="NZ_CP051774.1"/>
</dbReference>
<dbReference type="Proteomes" id="UP000501812">
    <property type="component" value="Chromosome"/>
</dbReference>